<evidence type="ECO:0000313" key="1">
    <source>
        <dbReference type="EMBL" id="KAF6038262.1"/>
    </source>
</evidence>
<name>A0A7J7KHV6_BUGNE</name>
<gene>
    <name evidence="1" type="ORF">EB796_003423</name>
</gene>
<sequence length="66" mass="7529">MKTPAPQSSLGHSLLNLVIFPFSSTYRHTKQQEYSICLLAQKNQPTCGNNLQVKYENNLKQNVSEF</sequence>
<dbReference type="Proteomes" id="UP000593567">
    <property type="component" value="Unassembled WGS sequence"/>
</dbReference>
<keyword evidence="2" id="KW-1185">Reference proteome</keyword>
<comment type="caution">
    <text evidence="1">The sequence shown here is derived from an EMBL/GenBank/DDBJ whole genome shotgun (WGS) entry which is preliminary data.</text>
</comment>
<dbReference type="EMBL" id="VXIV02000441">
    <property type="protein sequence ID" value="KAF6038262.1"/>
    <property type="molecule type" value="Genomic_DNA"/>
</dbReference>
<dbReference type="AlphaFoldDB" id="A0A7J7KHV6"/>
<evidence type="ECO:0000313" key="2">
    <source>
        <dbReference type="Proteomes" id="UP000593567"/>
    </source>
</evidence>
<proteinExistence type="predicted"/>
<accession>A0A7J7KHV6</accession>
<protein>
    <submittedName>
        <fullName evidence="1">Uncharacterized protein</fullName>
    </submittedName>
</protein>
<reference evidence="1" key="1">
    <citation type="submission" date="2020-06" db="EMBL/GenBank/DDBJ databases">
        <title>Draft genome of Bugula neritina, a colonial animal packing powerful symbionts and potential medicines.</title>
        <authorList>
            <person name="Rayko M."/>
        </authorList>
    </citation>
    <scope>NUCLEOTIDE SEQUENCE [LARGE SCALE GENOMIC DNA]</scope>
    <source>
        <strain evidence="1">Kwan_BN1</strain>
    </source>
</reference>
<organism evidence="1 2">
    <name type="scientific">Bugula neritina</name>
    <name type="common">Brown bryozoan</name>
    <name type="synonym">Sertularia neritina</name>
    <dbReference type="NCBI Taxonomy" id="10212"/>
    <lineage>
        <taxon>Eukaryota</taxon>
        <taxon>Metazoa</taxon>
        <taxon>Spiralia</taxon>
        <taxon>Lophotrochozoa</taxon>
        <taxon>Bryozoa</taxon>
        <taxon>Gymnolaemata</taxon>
        <taxon>Cheilostomatida</taxon>
        <taxon>Flustrina</taxon>
        <taxon>Buguloidea</taxon>
        <taxon>Bugulidae</taxon>
        <taxon>Bugula</taxon>
    </lineage>
</organism>